<dbReference type="NCBIfam" id="TIGR00254">
    <property type="entry name" value="GGDEF"/>
    <property type="match status" value="1"/>
</dbReference>
<dbReference type="EC" id="2.7.7.65" evidence="3"/>
<dbReference type="FunFam" id="3.30.70.270:FF:000001">
    <property type="entry name" value="Diguanylate cyclase domain protein"/>
    <property type="match status" value="1"/>
</dbReference>
<feature type="transmembrane region" description="Helical" evidence="1">
    <location>
        <begin position="118"/>
        <end position="135"/>
    </location>
</feature>
<keyword evidence="4" id="KW-1185">Reference proteome</keyword>
<gene>
    <name evidence="3" type="ORF">RN606_11485</name>
</gene>
<protein>
    <submittedName>
        <fullName evidence="3">GGDEF domain-containing protein</fullName>
        <ecNumber evidence="3">2.7.7.65</ecNumber>
    </submittedName>
</protein>
<dbReference type="SUPFAM" id="SSF55073">
    <property type="entry name" value="Nucleotide cyclase"/>
    <property type="match status" value="1"/>
</dbReference>
<evidence type="ECO:0000256" key="1">
    <source>
        <dbReference type="SAM" id="Phobius"/>
    </source>
</evidence>
<dbReference type="EMBL" id="CP134879">
    <property type="protein sequence ID" value="WNM23973.1"/>
    <property type="molecule type" value="Genomic_DNA"/>
</dbReference>
<evidence type="ECO:0000313" key="3">
    <source>
        <dbReference type="EMBL" id="WNM23973.1"/>
    </source>
</evidence>
<feature type="transmembrane region" description="Helical" evidence="1">
    <location>
        <begin position="34"/>
        <end position="56"/>
    </location>
</feature>
<feature type="transmembrane region" description="Helical" evidence="1">
    <location>
        <begin position="142"/>
        <end position="162"/>
    </location>
</feature>
<dbReference type="PANTHER" id="PTHR45138">
    <property type="entry name" value="REGULATORY COMPONENTS OF SENSORY TRANSDUCTION SYSTEM"/>
    <property type="match status" value="1"/>
</dbReference>
<dbReference type="SMART" id="SM00267">
    <property type="entry name" value="GGDEF"/>
    <property type="match status" value="1"/>
</dbReference>
<dbReference type="InterPro" id="IPR050469">
    <property type="entry name" value="Diguanylate_Cyclase"/>
</dbReference>
<feature type="transmembrane region" description="Helical" evidence="1">
    <location>
        <begin position="94"/>
        <end position="112"/>
    </location>
</feature>
<feature type="domain" description="GGDEF" evidence="2">
    <location>
        <begin position="246"/>
        <end position="378"/>
    </location>
</feature>
<dbReference type="AlphaFoldDB" id="A0AA96F504"/>
<dbReference type="PANTHER" id="PTHR45138:SF9">
    <property type="entry name" value="DIGUANYLATE CYCLASE DGCM-RELATED"/>
    <property type="match status" value="1"/>
</dbReference>
<dbReference type="Gene3D" id="3.30.70.270">
    <property type="match status" value="1"/>
</dbReference>
<keyword evidence="1" id="KW-0812">Transmembrane</keyword>
<accession>A0AA96F504</accession>
<dbReference type="Pfam" id="PF00990">
    <property type="entry name" value="GGDEF"/>
    <property type="match status" value="1"/>
</dbReference>
<evidence type="ECO:0000259" key="2">
    <source>
        <dbReference type="PROSITE" id="PS50887"/>
    </source>
</evidence>
<dbReference type="GO" id="GO:0052621">
    <property type="term" value="F:diguanylate cyclase activity"/>
    <property type="evidence" value="ECO:0007669"/>
    <property type="project" value="UniProtKB-EC"/>
</dbReference>
<dbReference type="InterPro" id="IPR043128">
    <property type="entry name" value="Rev_trsase/Diguanyl_cyclase"/>
</dbReference>
<organism evidence="3 4">
    <name type="scientific">Demequina capsici</name>
    <dbReference type="NCBI Taxonomy" id="3075620"/>
    <lineage>
        <taxon>Bacteria</taxon>
        <taxon>Bacillati</taxon>
        <taxon>Actinomycetota</taxon>
        <taxon>Actinomycetes</taxon>
        <taxon>Micrococcales</taxon>
        <taxon>Demequinaceae</taxon>
        <taxon>Demequina</taxon>
    </lineage>
</organism>
<keyword evidence="3" id="KW-0548">Nucleotidyltransferase</keyword>
<evidence type="ECO:0000313" key="4">
    <source>
        <dbReference type="Proteomes" id="UP001304125"/>
    </source>
</evidence>
<feature type="transmembrane region" description="Helical" evidence="1">
    <location>
        <begin position="68"/>
        <end position="87"/>
    </location>
</feature>
<dbReference type="InterPro" id="IPR000160">
    <property type="entry name" value="GGDEF_dom"/>
</dbReference>
<keyword evidence="1" id="KW-0472">Membrane</keyword>
<dbReference type="PROSITE" id="PS50887">
    <property type="entry name" value="GGDEF"/>
    <property type="match status" value="1"/>
</dbReference>
<dbReference type="Proteomes" id="UP001304125">
    <property type="component" value="Chromosome"/>
</dbReference>
<sequence>MVRRGLRWWFPRGADDDPLSPDEAAGLQDAQEQALARVAIAYLGSALAASLVMLWFVDTLAGLPHHALLVAGTALLNVVNAGLLVAAVRGRPRFATMAIFFVGTIAVVVYAVTIFADAQIHLLIIGLLFAAFVLLRPEQDLARLVMGLFALGAFLYVEFAIAPGTGLVPLDSELNRDAQAGIRLAMASHIAADVALMQFRFRTDRRILTGMARYAELRASTDELTGLYNRRPVIERLERLAAGSVVGYAIAVVDVDEFKTINDGLGHDVGDALIQHVAATMSGLFRDSDMVSRWGGDEFLVVLGGVQRGDVEPILERLRTAVKADAAVSGMDGAGVTVSIGAAMGLPGSTPDEVIAAADRALYRAKEQGRDQVVVLEAEECPEVAARARVVENPQHYQD</sequence>
<keyword evidence="3" id="KW-0808">Transferase</keyword>
<proteinExistence type="predicted"/>
<name>A0AA96F504_9MICO</name>
<dbReference type="RefSeq" id="WP_313497302.1">
    <property type="nucleotide sequence ID" value="NZ_CP134879.1"/>
</dbReference>
<dbReference type="CDD" id="cd01949">
    <property type="entry name" value="GGDEF"/>
    <property type="match status" value="1"/>
</dbReference>
<keyword evidence="1" id="KW-1133">Transmembrane helix</keyword>
<dbReference type="InterPro" id="IPR029787">
    <property type="entry name" value="Nucleotide_cyclase"/>
</dbReference>
<reference evidence="3 4" key="1">
    <citation type="submission" date="2023-09" db="EMBL/GenBank/DDBJ databases">
        <title>Demequina sp. a novel bacteria isolated from Capsicum annuum.</title>
        <authorList>
            <person name="Humaira Z."/>
            <person name="Lee J."/>
            <person name="Cho D."/>
        </authorList>
    </citation>
    <scope>NUCLEOTIDE SEQUENCE [LARGE SCALE GENOMIC DNA]</scope>
    <source>
        <strain evidence="3 4">OYTSA14</strain>
    </source>
</reference>